<dbReference type="Pfam" id="PF22667">
    <property type="entry name" value="Lon_lid"/>
    <property type="match status" value="1"/>
</dbReference>
<dbReference type="AlphaFoldDB" id="A0A136KK23"/>
<dbReference type="InterPro" id="IPR027417">
    <property type="entry name" value="P-loop_NTPase"/>
</dbReference>
<dbReference type="GO" id="GO:0016887">
    <property type="term" value="F:ATP hydrolysis activity"/>
    <property type="evidence" value="ECO:0007669"/>
    <property type="project" value="InterPro"/>
</dbReference>
<proteinExistence type="predicted"/>
<dbReference type="Gene3D" id="3.40.50.300">
    <property type="entry name" value="P-loop containing nucleotide triphosphate hydrolases"/>
    <property type="match status" value="1"/>
</dbReference>
<feature type="domain" description="AAA+ ATPase" evidence="1">
    <location>
        <begin position="150"/>
        <end position="298"/>
    </location>
</feature>
<dbReference type="GO" id="GO:0006515">
    <property type="term" value="P:protein quality control for misfolded or incompletely synthesized proteins"/>
    <property type="evidence" value="ECO:0007669"/>
    <property type="project" value="TreeGrafter"/>
</dbReference>
<evidence type="ECO:0000313" key="3">
    <source>
        <dbReference type="Proteomes" id="UP000070449"/>
    </source>
</evidence>
<dbReference type="Pfam" id="PF00004">
    <property type="entry name" value="AAA"/>
    <property type="match status" value="1"/>
</dbReference>
<dbReference type="PANTHER" id="PTHR43718">
    <property type="entry name" value="LON PROTEASE"/>
    <property type="match status" value="1"/>
</dbReference>
<keyword evidence="2" id="KW-0645">Protease</keyword>
<protein>
    <submittedName>
        <fullName evidence="2">Lon protease 1</fullName>
        <ecNumber evidence="2">3.4.21.53</ecNumber>
    </submittedName>
</protein>
<dbReference type="Gene3D" id="1.10.8.60">
    <property type="match status" value="1"/>
</dbReference>
<dbReference type="GO" id="GO:0004252">
    <property type="term" value="F:serine-type endopeptidase activity"/>
    <property type="evidence" value="ECO:0007669"/>
    <property type="project" value="UniProtKB-EC"/>
</dbReference>
<dbReference type="PATRIC" id="fig|1617427.3.peg.338"/>
<gene>
    <name evidence="2" type="primary">lon1</name>
    <name evidence="2" type="ORF">UZ20_WS6002000318</name>
</gene>
<comment type="caution">
    <text evidence="2">The sequence shown here is derived from an EMBL/GenBank/DDBJ whole genome shotgun (WGS) entry which is preliminary data.</text>
</comment>
<dbReference type="SUPFAM" id="SSF52540">
    <property type="entry name" value="P-loop containing nucleoside triphosphate hydrolases"/>
    <property type="match status" value="1"/>
</dbReference>
<dbReference type="PANTHER" id="PTHR43718:SF2">
    <property type="entry name" value="LON PROTEASE HOMOLOG, MITOCHONDRIAL"/>
    <property type="match status" value="1"/>
</dbReference>
<dbReference type="InterPro" id="IPR003959">
    <property type="entry name" value="ATPase_AAA_core"/>
</dbReference>
<reference evidence="2 3" key="1">
    <citation type="submission" date="2015-02" db="EMBL/GenBank/DDBJ databases">
        <title>Improved understanding of the partial-nitritation anammox process through 23 genomes representing the majority of the microbial community.</title>
        <authorList>
            <person name="Speth D.R."/>
            <person name="In T Zandt M."/>
            <person name="Guerrero Cruz S."/>
            <person name="Jetten M.S."/>
            <person name="Dutilh B.E."/>
        </authorList>
    </citation>
    <scope>NUCLEOTIDE SEQUENCE [LARGE SCALE GENOMIC DNA]</scope>
    <source>
        <strain evidence="2">OLB21</strain>
    </source>
</reference>
<evidence type="ECO:0000259" key="1">
    <source>
        <dbReference type="SMART" id="SM00382"/>
    </source>
</evidence>
<accession>A0A136KK23</accession>
<dbReference type="SMART" id="SM00382">
    <property type="entry name" value="AAA"/>
    <property type="match status" value="1"/>
</dbReference>
<dbReference type="GO" id="GO:0004176">
    <property type="term" value="F:ATP-dependent peptidase activity"/>
    <property type="evidence" value="ECO:0007669"/>
    <property type="project" value="InterPro"/>
</dbReference>
<dbReference type="InterPro" id="IPR027065">
    <property type="entry name" value="Lon_Prtase"/>
</dbReference>
<sequence>MQQPVAPVAPIVQPTQNNQAISDIEEINLLMKRISETPMPRELFEKGMGMLQRLHKMVKYGSFSKEYETVEKYIGWITNVPWGKYTTDDLDLQRVKAQLDKTHYGVENIKERMLEYVAMLNLRLRKEQAMAASQSGHPEEMARLQGSSSHAPILCLVGIQGIGKTSIAKSISVALGRKFVRISLGGLSGVTELRGRSRGEPDAEPGQVIKALTRTGVMNPMILMDEVDKVSENSRADVMAALLEILDPEQNSTFRDNYLDYPIDLSNVIFVATANNLGGISAALLDRLEVVRMISYSDDEKMHIARDYLLPKVLENSGLEADRIVFAEDVWPLLIRPLGFDAGIRELERTLTTLVRKVAKRIVMGEGERFEITVANFREYIPEEIGIVS</sequence>
<dbReference type="STRING" id="1617427.UZ20_WS6002000318"/>
<dbReference type="InterPro" id="IPR054594">
    <property type="entry name" value="Lon_lid"/>
</dbReference>
<keyword evidence="2" id="KW-0378">Hydrolase</keyword>
<dbReference type="EMBL" id="JYPD01000012">
    <property type="protein sequence ID" value="KXK09750.1"/>
    <property type="molecule type" value="Genomic_DNA"/>
</dbReference>
<name>A0A136KK23_9BACT</name>
<evidence type="ECO:0000313" key="2">
    <source>
        <dbReference type="EMBL" id="KXK09750.1"/>
    </source>
</evidence>
<dbReference type="EC" id="3.4.21.53" evidence="2"/>
<dbReference type="Proteomes" id="UP000070449">
    <property type="component" value="Unassembled WGS sequence"/>
</dbReference>
<dbReference type="GO" id="GO:0005524">
    <property type="term" value="F:ATP binding"/>
    <property type="evidence" value="ECO:0007669"/>
    <property type="project" value="InterPro"/>
</dbReference>
<dbReference type="InterPro" id="IPR003593">
    <property type="entry name" value="AAA+_ATPase"/>
</dbReference>
<organism evidence="2 3">
    <name type="scientific">candidate division WS6 bacterium OLB21</name>
    <dbReference type="NCBI Taxonomy" id="1617427"/>
    <lineage>
        <taxon>Bacteria</taxon>
        <taxon>Candidatus Dojkabacteria</taxon>
    </lineage>
</organism>